<dbReference type="PANTHER" id="PTHR35811:SF1">
    <property type="entry name" value="HTH OST-TYPE DOMAIN-CONTAINING PROTEIN"/>
    <property type="match status" value="1"/>
</dbReference>
<gene>
    <name evidence="2" type="ORF">P0Y65_06580</name>
</gene>
<evidence type="ECO:0000259" key="1">
    <source>
        <dbReference type="Pfam" id="PF01936"/>
    </source>
</evidence>
<dbReference type="PANTHER" id="PTHR35811">
    <property type="entry name" value="SLR1870 PROTEIN"/>
    <property type="match status" value="1"/>
</dbReference>
<dbReference type="GO" id="GO:0004540">
    <property type="term" value="F:RNA nuclease activity"/>
    <property type="evidence" value="ECO:0007669"/>
    <property type="project" value="InterPro"/>
</dbReference>
<evidence type="ECO:0000313" key="3">
    <source>
        <dbReference type="Proteomes" id="UP001217476"/>
    </source>
</evidence>
<dbReference type="InterPro" id="IPR021139">
    <property type="entry name" value="NYN"/>
</dbReference>
<organism evidence="2 3">
    <name type="scientific">Candidatus Devosia phytovorans</name>
    <dbReference type="NCBI Taxonomy" id="3121372"/>
    <lineage>
        <taxon>Bacteria</taxon>
        <taxon>Pseudomonadati</taxon>
        <taxon>Pseudomonadota</taxon>
        <taxon>Alphaproteobacteria</taxon>
        <taxon>Hyphomicrobiales</taxon>
        <taxon>Devosiaceae</taxon>
        <taxon>Devosia</taxon>
    </lineage>
</organism>
<feature type="domain" description="NYN" evidence="1">
    <location>
        <begin position="13"/>
        <end position="144"/>
    </location>
</feature>
<dbReference type="CDD" id="cd10146">
    <property type="entry name" value="LabA_like_C"/>
    <property type="match status" value="1"/>
</dbReference>
<sequence length="248" mass="26314">MRGNVVASLLSSLAVLIDAENISADLIDGVFDTVARHGRPGTRRAYADWGASGMSGWKASVNRHALRTVHQFSHVSGKNVSDMALVVDAMDLLHAREHDGFCIVSSDSDFSGLAIRIRQEGLRVIGIGEAKTPDAFRLACDVFAQLGEVRQGKATRTVKPVSSVSPMPNKAALGAPGRQALIDAIDETAGPDGWVDLASLGNFLRNQGKIEPRKHAASLSKLLRASGIAEVSDVVVGRGTSQRARLKA</sequence>
<dbReference type="AlphaFoldDB" id="A0AAJ6B1M2"/>
<reference evidence="2" key="1">
    <citation type="submission" date="2023-03" db="EMBL/GenBank/DDBJ databases">
        <title>Andean soil-derived lignocellulolytic bacterial consortium as a source of novel taxa and putative plastic-active enzymes.</title>
        <authorList>
            <person name="Diaz-Garcia L."/>
            <person name="Chuvochina M."/>
            <person name="Feuerriegel G."/>
            <person name="Bunk B."/>
            <person name="Sproer C."/>
            <person name="Streit W.R."/>
            <person name="Rodriguez L.M."/>
            <person name="Overmann J."/>
            <person name="Jimenez D.J."/>
        </authorList>
    </citation>
    <scope>NUCLEOTIDE SEQUENCE</scope>
    <source>
        <strain evidence="2">MAG 4196</strain>
    </source>
</reference>
<dbReference type="Pfam" id="PF01936">
    <property type="entry name" value="NYN"/>
    <property type="match status" value="1"/>
</dbReference>
<protein>
    <submittedName>
        <fullName evidence="2">NYN domain-containing protein</fullName>
    </submittedName>
</protein>
<dbReference type="Gene3D" id="3.30.420.610">
    <property type="entry name" value="LOTUS domain-like"/>
    <property type="match status" value="1"/>
</dbReference>
<name>A0AAJ6B1M2_9HYPH</name>
<proteinExistence type="predicted"/>
<dbReference type="EMBL" id="CP119312">
    <property type="protein sequence ID" value="WEK05916.1"/>
    <property type="molecule type" value="Genomic_DNA"/>
</dbReference>
<accession>A0AAJ6B1M2</accession>
<evidence type="ECO:0000313" key="2">
    <source>
        <dbReference type="EMBL" id="WEK05916.1"/>
    </source>
</evidence>
<dbReference type="Proteomes" id="UP001217476">
    <property type="component" value="Chromosome"/>
</dbReference>
<dbReference type="Gene3D" id="3.40.50.1010">
    <property type="entry name" value="5'-nuclease"/>
    <property type="match status" value="1"/>
</dbReference>
<dbReference type="CDD" id="cd11297">
    <property type="entry name" value="PIN_LabA-like_N_1"/>
    <property type="match status" value="1"/>
</dbReference>
<dbReference type="InterPro" id="IPR041966">
    <property type="entry name" value="LOTUS-like"/>
</dbReference>